<dbReference type="CDD" id="cd00090">
    <property type="entry name" value="HTH_ARSR"/>
    <property type="match status" value="1"/>
</dbReference>
<dbReference type="RefSeq" id="WP_081152056.1">
    <property type="nucleotide sequence ID" value="NZ_CP020465.1"/>
</dbReference>
<dbReference type="InterPro" id="IPR011991">
    <property type="entry name" value="ArsR-like_HTH"/>
</dbReference>
<dbReference type="PANTHER" id="PTHR30154:SF34">
    <property type="entry name" value="TRANSCRIPTIONAL REGULATOR AZLB"/>
    <property type="match status" value="1"/>
</dbReference>
<evidence type="ECO:0000256" key="3">
    <source>
        <dbReference type="ARBA" id="ARBA00023163"/>
    </source>
</evidence>
<dbReference type="Pfam" id="PF13404">
    <property type="entry name" value="HTH_AsnC-type"/>
    <property type="match status" value="1"/>
</dbReference>
<evidence type="ECO:0000313" key="6">
    <source>
        <dbReference type="Proteomes" id="UP000202259"/>
    </source>
</evidence>
<dbReference type="InterPro" id="IPR019888">
    <property type="entry name" value="Tscrpt_reg_AsnC-like"/>
</dbReference>
<dbReference type="InterPro" id="IPR011008">
    <property type="entry name" value="Dimeric_a/b-barrel"/>
</dbReference>
<dbReference type="InterPro" id="IPR019887">
    <property type="entry name" value="Tscrpt_reg_AsnC/Lrp_C"/>
</dbReference>
<dbReference type="InterPro" id="IPR036390">
    <property type="entry name" value="WH_DNA-bd_sf"/>
</dbReference>
<name>A0A222G9V5_9GAMM</name>
<protein>
    <submittedName>
        <fullName evidence="5">Lrp/AsnC family transcriptional regulator</fullName>
    </submittedName>
</protein>
<dbReference type="KEGG" id="cber:B5D82_12860"/>
<keyword evidence="3" id="KW-0804">Transcription</keyword>
<keyword evidence="6" id="KW-1185">Reference proteome</keyword>
<sequence length="157" mass="18001">MKLSKQDLKILELLQIDVKTSVEQLSEEVGLSTASIQRHLKRLRDNKVIAQEVAIISPNAVNQSMTFIISVQLNRNYNDCFNYFKNKVKNNNNIQQCYYITGEADFVLIVTAKDMENFEEFTQLFFFSDIAVLHFKTSVVMGRTKVSLALPLNCVDI</sequence>
<dbReference type="OrthoDB" id="8590699at2"/>
<organism evidence="5 6">
    <name type="scientific">Cognaticolwellia beringensis</name>
    <dbReference type="NCBI Taxonomy" id="1967665"/>
    <lineage>
        <taxon>Bacteria</taxon>
        <taxon>Pseudomonadati</taxon>
        <taxon>Pseudomonadota</taxon>
        <taxon>Gammaproteobacteria</taxon>
        <taxon>Alteromonadales</taxon>
        <taxon>Colwelliaceae</taxon>
        <taxon>Cognaticolwellia</taxon>
    </lineage>
</organism>
<dbReference type="AlphaFoldDB" id="A0A222G9V5"/>
<dbReference type="Gene3D" id="1.10.10.10">
    <property type="entry name" value="Winged helix-like DNA-binding domain superfamily/Winged helix DNA-binding domain"/>
    <property type="match status" value="1"/>
</dbReference>
<evidence type="ECO:0000256" key="2">
    <source>
        <dbReference type="ARBA" id="ARBA00023125"/>
    </source>
</evidence>
<dbReference type="GO" id="GO:0006355">
    <property type="term" value="P:regulation of DNA-templated transcription"/>
    <property type="evidence" value="ECO:0007669"/>
    <property type="project" value="UniProtKB-ARBA"/>
</dbReference>
<keyword evidence="1" id="KW-0805">Transcription regulation</keyword>
<dbReference type="Proteomes" id="UP000202259">
    <property type="component" value="Chromosome"/>
</dbReference>
<dbReference type="EMBL" id="CP020465">
    <property type="protein sequence ID" value="ASP48581.1"/>
    <property type="molecule type" value="Genomic_DNA"/>
</dbReference>
<dbReference type="SUPFAM" id="SSF46785">
    <property type="entry name" value="Winged helix' DNA-binding domain"/>
    <property type="match status" value="1"/>
</dbReference>
<dbReference type="InterPro" id="IPR000485">
    <property type="entry name" value="AsnC-type_HTH_dom"/>
</dbReference>
<dbReference type="Gene3D" id="3.30.70.920">
    <property type="match status" value="1"/>
</dbReference>
<evidence type="ECO:0000256" key="1">
    <source>
        <dbReference type="ARBA" id="ARBA00023015"/>
    </source>
</evidence>
<dbReference type="PROSITE" id="PS50956">
    <property type="entry name" value="HTH_ASNC_2"/>
    <property type="match status" value="1"/>
</dbReference>
<dbReference type="GO" id="GO:0043200">
    <property type="term" value="P:response to amino acid"/>
    <property type="evidence" value="ECO:0007669"/>
    <property type="project" value="TreeGrafter"/>
</dbReference>
<accession>A0A222G9V5</accession>
<dbReference type="PRINTS" id="PR00033">
    <property type="entry name" value="HTHASNC"/>
</dbReference>
<evidence type="ECO:0000313" key="5">
    <source>
        <dbReference type="EMBL" id="ASP48581.1"/>
    </source>
</evidence>
<keyword evidence="2" id="KW-0238">DNA-binding</keyword>
<dbReference type="GO" id="GO:0043565">
    <property type="term" value="F:sequence-specific DNA binding"/>
    <property type="evidence" value="ECO:0007669"/>
    <property type="project" value="InterPro"/>
</dbReference>
<dbReference type="InterPro" id="IPR036388">
    <property type="entry name" value="WH-like_DNA-bd_sf"/>
</dbReference>
<gene>
    <name evidence="5" type="ORF">B5D82_12860</name>
</gene>
<proteinExistence type="predicted"/>
<dbReference type="SMART" id="SM00344">
    <property type="entry name" value="HTH_ASNC"/>
    <property type="match status" value="1"/>
</dbReference>
<dbReference type="Pfam" id="PF01037">
    <property type="entry name" value="AsnC_trans_reg"/>
    <property type="match status" value="1"/>
</dbReference>
<dbReference type="SUPFAM" id="SSF54909">
    <property type="entry name" value="Dimeric alpha+beta barrel"/>
    <property type="match status" value="1"/>
</dbReference>
<dbReference type="PANTHER" id="PTHR30154">
    <property type="entry name" value="LEUCINE-RESPONSIVE REGULATORY PROTEIN"/>
    <property type="match status" value="1"/>
</dbReference>
<evidence type="ECO:0000259" key="4">
    <source>
        <dbReference type="PROSITE" id="PS50956"/>
    </source>
</evidence>
<reference evidence="5 6" key="1">
    <citation type="submission" date="2017-08" db="EMBL/GenBank/DDBJ databases">
        <title>Complete genome of Colwellia sp. NB097-1, a psychrophile bacterium ioslated from Bering Sea.</title>
        <authorList>
            <person name="Chen X."/>
        </authorList>
    </citation>
    <scope>NUCLEOTIDE SEQUENCE [LARGE SCALE GENOMIC DNA]</scope>
    <source>
        <strain evidence="5 6">NB097-1</strain>
    </source>
</reference>
<feature type="domain" description="HTH asnC-type" evidence="4">
    <location>
        <begin position="3"/>
        <end position="64"/>
    </location>
</feature>
<dbReference type="GO" id="GO:0005829">
    <property type="term" value="C:cytosol"/>
    <property type="evidence" value="ECO:0007669"/>
    <property type="project" value="TreeGrafter"/>
</dbReference>